<keyword evidence="4" id="KW-0472">Membrane</keyword>
<accession>A0A7G5FHF8</accession>
<keyword evidence="3 7" id="KW-0732">Signal</keyword>
<evidence type="ECO:0000313" key="8">
    <source>
        <dbReference type="EMBL" id="QMV86049.1"/>
    </source>
</evidence>
<dbReference type="Pfam" id="PF03180">
    <property type="entry name" value="Lipoprotein_9"/>
    <property type="match status" value="1"/>
</dbReference>
<comment type="subcellular location">
    <subcellularLocation>
        <location evidence="1">Membrane</location>
        <topology evidence="1">Lipid-anchor</topology>
    </subcellularLocation>
</comment>
<name>A0A7G5FHF8_9CORY</name>
<gene>
    <name evidence="8" type="ORF">HW450_04850</name>
</gene>
<dbReference type="AlphaFoldDB" id="A0A7G5FHF8"/>
<reference evidence="8 9" key="1">
    <citation type="submission" date="2020-07" db="EMBL/GenBank/DDBJ databases">
        <title>non toxigenic Corynebacterium sp. nov from a clinical source.</title>
        <authorList>
            <person name="Bernier A.-M."/>
            <person name="Bernard K."/>
        </authorList>
    </citation>
    <scope>NUCLEOTIDE SEQUENCE [LARGE SCALE GENOMIC DNA]</scope>
    <source>
        <strain evidence="9">NML 93-0612</strain>
    </source>
</reference>
<dbReference type="PANTHER" id="PTHR30429:SF3">
    <property type="entry name" value="LIPOPROTEIN"/>
    <property type="match status" value="1"/>
</dbReference>
<feature type="signal peptide" evidence="7">
    <location>
        <begin position="1"/>
        <end position="22"/>
    </location>
</feature>
<evidence type="ECO:0000256" key="1">
    <source>
        <dbReference type="ARBA" id="ARBA00004635"/>
    </source>
</evidence>
<proteinExistence type="inferred from homology"/>
<evidence type="ECO:0000256" key="2">
    <source>
        <dbReference type="ARBA" id="ARBA00008973"/>
    </source>
</evidence>
<dbReference type="Gene3D" id="3.40.190.10">
    <property type="entry name" value="Periplasmic binding protein-like II"/>
    <property type="match status" value="2"/>
</dbReference>
<dbReference type="InterPro" id="IPR004872">
    <property type="entry name" value="Lipoprotein_NlpA"/>
</dbReference>
<sequence>MKFRRSAALGLATILAATSLTACGRGASNDEDTIKLGTTEADMGYWKVFEDEAEKAGVKIKTTQFADYSTPNRALSEGEVDANLFQHLKFLAEYNVGANDTLVPIGSTQIVPLALYWKDHSSIDGIDGQEVAVPNDPSNQGRAINVLKQAGLVTLKSEGLVTPTPADIDTAASKVKVVPVDSAQTTTVYSEGKPAIINNTFLERANIDAKAAIFKDDPNAPEAEPYINAIVVRQDDVNNEKIAKLVEVYHTEAVQKALSEDSKGTSVEVKRDKAELKEILDRLQANQK</sequence>
<evidence type="ECO:0000256" key="5">
    <source>
        <dbReference type="ARBA" id="ARBA00023139"/>
    </source>
</evidence>
<dbReference type="GO" id="GO:0016020">
    <property type="term" value="C:membrane"/>
    <property type="evidence" value="ECO:0007669"/>
    <property type="project" value="UniProtKB-SubCell"/>
</dbReference>
<keyword evidence="5" id="KW-0564">Palmitate</keyword>
<organism evidence="8 9">
    <name type="scientific">Corynebacterium hindlerae</name>
    <dbReference type="NCBI Taxonomy" id="699041"/>
    <lineage>
        <taxon>Bacteria</taxon>
        <taxon>Bacillati</taxon>
        <taxon>Actinomycetota</taxon>
        <taxon>Actinomycetes</taxon>
        <taxon>Mycobacteriales</taxon>
        <taxon>Corynebacteriaceae</taxon>
        <taxon>Corynebacterium</taxon>
    </lineage>
</organism>
<protein>
    <submittedName>
        <fullName evidence="8">Methionine ABC transporter substrate-binding protein</fullName>
    </submittedName>
</protein>
<evidence type="ECO:0000256" key="3">
    <source>
        <dbReference type="ARBA" id="ARBA00022729"/>
    </source>
</evidence>
<keyword evidence="9" id="KW-1185">Reference proteome</keyword>
<evidence type="ECO:0000256" key="4">
    <source>
        <dbReference type="ARBA" id="ARBA00023136"/>
    </source>
</evidence>
<dbReference type="RefSeq" id="WP_182386864.1">
    <property type="nucleotide sequence ID" value="NZ_CP059833.1"/>
</dbReference>
<evidence type="ECO:0000313" key="9">
    <source>
        <dbReference type="Proteomes" id="UP000515570"/>
    </source>
</evidence>
<dbReference type="PROSITE" id="PS51257">
    <property type="entry name" value="PROKAR_LIPOPROTEIN"/>
    <property type="match status" value="1"/>
</dbReference>
<keyword evidence="6" id="KW-0449">Lipoprotein</keyword>
<dbReference type="Proteomes" id="UP000515570">
    <property type="component" value="Chromosome"/>
</dbReference>
<feature type="chain" id="PRO_5039525198" evidence="7">
    <location>
        <begin position="23"/>
        <end position="288"/>
    </location>
</feature>
<comment type="similarity">
    <text evidence="2">Belongs to the NlpA lipoprotein family.</text>
</comment>
<evidence type="ECO:0000256" key="7">
    <source>
        <dbReference type="SAM" id="SignalP"/>
    </source>
</evidence>
<evidence type="ECO:0000256" key="6">
    <source>
        <dbReference type="ARBA" id="ARBA00023288"/>
    </source>
</evidence>
<dbReference type="EMBL" id="CP059833">
    <property type="protein sequence ID" value="QMV86049.1"/>
    <property type="molecule type" value="Genomic_DNA"/>
</dbReference>
<dbReference type="PANTHER" id="PTHR30429">
    <property type="entry name" value="D-METHIONINE-BINDING LIPOPROTEIN METQ"/>
    <property type="match status" value="1"/>
</dbReference>
<dbReference type="SUPFAM" id="SSF53850">
    <property type="entry name" value="Periplasmic binding protein-like II"/>
    <property type="match status" value="1"/>
</dbReference>